<dbReference type="PANTHER" id="PTHR33710">
    <property type="entry name" value="BNAC02G09200D PROTEIN"/>
    <property type="match status" value="1"/>
</dbReference>
<dbReference type="AlphaFoldDB" id="A0AAW2XU16"/>
<dbReference type="InterPro" id="IPR036691">
    <property type="entry name" value="Endo/exonu/phosph_ase_sf"/>
</dbReference>
<name>A0AAW2XU16_9LAMI</name>
<proteinExistence type="predicted"/>
<gene>
    <name evidence="2" type="ORF">Slati_0391100</name>
</gene>
<feature type="domain" description="Reverse transcriptase" evidence="1">
    <location>
        <begin position="401"/>
        <end position="561"/>
    </location>
</feature>
<reference evidence="2" key="1">
    <citation type="submission" date="2020-06" db="EMBL/GenBank/DDBJ databases">
        <authorList>
            <person name="Li T."/>
            <person name="Hu X."/>
            <person name="Zhang T."/>
            <person name="Song X."/>
            <person name="Zhang H."/>
            <person name="Dai N."/>
            <person name="Sheng W."/>
            <person name="Hou X."/>
            <person name="Wei L."/>
        </authorList>
    </citation>
    <scope>NUCLEOTIDE SEQUENCE</scope>
    <source>
        <strain evidence="2">KEN1</strain>
        <tissue evidence="2">Leaf</tissue>
    </source>
</reference>
<dbReference type="SUPFAM" id="SSF56219">
    <property type="entry name" value="DNase I-like"/>
    <property type="match status" value="1"/>
</dbReference>
<evidence type="ECO:0000259" key="1">
    <source>
        <dbReference type="Pfam" id="PF00078"/>
    </source>
</evidence>
<reference evidence="2" key="2">
    <citation type="journal article" date="2024" name="Plant">
        <title>Genomic evolution and insights into agronomic trait innovations of Sesamum species.</title>
        <authorList>
            <person name="Miao H."/>
            <person name="Wang L."/>
            <person name="Qu L."/>
            <person name="Liu H."/>
            <person name="Sun Y."/>
            <person name="Le M."/>
            <person name="Wang Q."/>
            <person name="Wei S."/>
            <person name="Zheng Y."/>
            <person name="Lin W."/>
            <person name="Duan Y."/>
            <person name="Cao H."/>
            <person name="Xiong S."/>
            <person name="Wang X."/>
            <person name="Wei L."/>
            <person name="Li C."/>
            <person name="Ma Q."/>
            <person name="Ju M."/>
            <person name="Zhao R."/>
            <person name="Li G."/>
            <person name="Mu C."/>
            <person name="Tian Q."/>
            <person name="Mei H."/>
            <person name="Zhang T."/>
            <person name="Gao T."/>
            <person name="Zhang H."/>
        </authorList>
    </citation>
    <scope>NUCLEOTIDE SEQUENCE</scope>
    <source>
        <strain evidence="2">KEN1</strain>
    </source>
</reference>
<protein>
    <recommendedName>
        <fullName evidence="1">Reverse transcriptase domain-containing protein</fullName>
    </recommendedName>
</protein>
<dbReference type="InterPro" id="IPR000477">
    <property type="entry name" value="RT_dom"/>
</dbReference>
<accession>A0AAW2XU16</accession>
<comment type="caution">
    <text evidence="2">The sequence shown here is derived from an EMBL/GenBank/DDBJ whole genome shotgun (WGS) entry which is preliminary data.</text>
</comment>
<organism evidence="2">
    <name type="scientific">Sesamum latifolium</name>
    <dbReference type="NCBI Taxonomy" id="2727402"/>
    <lineage>
        <taxon>Eukaryota</taxon>
        <taxon>Viridiplantae</taxon>
        <taxon>Streptophyta</taxon>
        <taxon>Embryophyta</taxon>
        <taxon>Tracheophyta</taxon>
        <taxon>Spermatophyta</taxon>
        <taxon>Magnoliopsida</taxon>
        <taxon>eudicotyledons</taxon>
        <taxon>Gunneridae</taxon>
        <taxon>Pentapetalae</taxon>
        <taxon>asterids</taxon>
        <taxon>lamiids</taxon>
        <taxon>Lamiales</taxon>
        <taxon>Pedaliaceae</taxon>
        <taxon>Sesamum</taxon>
    </lineage>
</organism>
<dbReference type="Gene3D" id="3.60.10.10">
    <property type="entry name" value="Endonuclease/exonuclease/phosphatase"/>
    <property type="match status" value="1"/>
</dbReference>
<evidence type="ECO:0000313" key="2">
    <source>
        <dbReference type="EMBL" id="KAL0457639.1"/>
    </source>
</evidence>
<dbReference type="Pfam" id="PF00078">
    <property type="entry name" value="RVT_1"/>
    <property type="match status" value="1"/>
</dbReference>
<sequence>MIRAAAWNVRGLNCVGHQGAVRSNVLTNWSWFEDYSILGGRIWLAWNPLEIDVEIVRVEVQFIHWLCSLSEDISVDPWCVLGDFNAIIDGSEVCGRSVESSHSMTEFRDCICATGLVHLPFTGCPFTWHNCSEGSRSLWKRLDRVLVNEAWLVSWPQASYMSALPSTSDHSPLILKGAEGRLEQGLFRFDNFLAKQPGFLNTVRDWWRHSIHGTKMYGVVCKLKALKPIFRAQRKAKGDLAANVEQAKAFLDIAQHCLRKEDILMQLVQWCRLIYCAAVKMEGAHITEAAQIADEFVSYYQPLLGGVRVRRDIDLSFLQPGLRHRLNNDEAADLIAPVSATEIKDAFFDISEDSALGPDGYTSAFYKLLGLKLVVTYVVLFWNSFSPGNCSSNSIQRCWMQRILNKLIDQSQTAFIPGRSISDNVLLGQELLAGYNRARLPPRCTIKIDFQKAYDSICWDFLLEGLRNAGYSAGGPNVPLLICYCDGVMACFVENQSTECSRFYLSLEVSRGGAFNLCFADDVLVFCSGNPQLVRVIQCALAEFAELSGLRANPSKSRIILSKAVREE</sequence>
<dbReference type="EMBL" id="JACGWN010000002">
    <property type="protein sequence ID" value="KAL0457639.1"/>
    <property type="molecule type" value="Genomic_DNA"/>
</dbReference>
<dbReference type="PANTHER" id="PTHR33710:SF71">
    <property type="entry name" value="ENDONUCLEASE_EXONUCLEASE_PHOSPHATASE DOMAIN-CONTAINING PROTEIN"/>
    <property type="match status" value="1"/>
</dbReference>